<dbReference type="SUPFAM" id="SSF53383">
    <property type="entry name" value="PLP-dependent transferases"/>
    <property type="match status" value="1"/>
</dbReference>
<dbReference type="InterPro" id="IPR015422">
    <property type="entry name" value="PyrdxlP-dep_Trfase_small"/>
</dbReference>
<evidence type="ECO:0000313" key="7">
    <source>
        <dbReference type="Proteomes" id="UP000198873"/>
    </source>
</evidence>
<comment type="similarity">
    <text evidence="4">Belongs to the trans-sulfuration enzymes family.</text>
</comment>
<dbReference type="STRING" id="1176198.SAMN05444716_104347"/>
<dbReference type="Proteomes" id="UP000198873">
    <property type="component" value="Unassembled WGS sequence"/>
</dbReference>
<sequence>MSHLPPPAEPGDGTRAVHAGLPAPRPGRPALPGPVFAAHYHLPGDPAEATYGYGRNANPTWTALETALAGLESPGREAHAVVFASGMAATSAVLFTQLRAGDTAVLPTDGYHGTSGLIPRLEAFGVRVTTVPTGGPRQYAALDGARLMWTESPSNPGLDVCDLAALAEAAHARGALLAVDNTLATPLGQRPLDLGADFSMASGTKGLSGHGDLLLGYVVTRDAAAAEALRGWRAAIGAIPGPMETWLAHRSLATLQLRVDRQASNALAVATALRERPEVTGLRHPGLPDDPAHALAARQMRRYGCVVSFTLADRDTAERFLAALRIVDNATSFGGVRSTAERRARWGGDDVPEGFIRLSVGVEDAADLIADLTGALDAAAG</sequence>
<dbReference type="Gene3D" id="3.90.1150.10">
    <property type="entry name" value="Aspartate Aminotransferase, domain 1"/>
    <property type="match status" value="1"/>
</dbReference>
<dbReference type="PIRSF" id="PIRSF001434">
    <property type="entry name" value="CGS"/>
    <property type="match status" value="1"/>
</dbReference>
<keyword evidence="6" id="KW-0456">Lyase</keyword>
<accession>A0A1I6T3M3</accession>
<evidence type="ECO:0000256" key="2">
    <source>
        <dbReference type="ARBA" id="ARBA00022898"/>
    </source>
</evidence>
<dbReference type="RefSeq" id="WP_093843137.1">
    <property type="nucleotide sequence ID" value="NZ_FPAB01000004.1"/>
</dbReference>
<feature type="region of interest" description="Disordered" evidence="5">
    <location>
        <begin position="1"/>
        <end position="30"/>
    </location>
</feature>
<dbReference type="Pfam" id="PF01053">
    <property type="entry name" value="Cys_Met_Meta_PP"/>
    <property type="match status" value="1"/>
</dbReference>
<dbReference type="EMBL" id="FPAB01000004">
    <property type="protein sequence ID" value="SFS83638.1"/>
    <property type="molecule type" value="Genomic_DNA"/>
</dbReference>
<keyword evidence="7" id="KW-1185">Reference proteome</keyword>
<dbReference type="Gene3D" id="3.40.640.10">
    <property type="entry name" value="Type I PLP-dependent aspartate aminotransferase-like (Major domain)"/>
    <property type="match status" value="1"/>
</dbReference>
<evidence type="ECO:0000256" key="3">
    <source>
        <dbReference type="PIRSR" id="PIRSR001434-2"/>
    </source>
</evidence>
<dbReference type="AlphaFoldDB" id="A0A1I6T3M3"/>
<dbReference type="PANTHER" id="PTHR11808">
    <property type="entry name" value="TRANS-SULFURATION ENZYME FAMILY MEMBER"/>
    <property type="match status" value="1"/>
</dbReference>
<feature type="modified residue" description="N6-(pyridoxal phosphate)lysine" evidence="3">
    <location>
        <position position="205"/>
    </location>
</feature>
<gene>
    <name evidence="6" type="ORF">SAMN05444716_104347</name>
</gene>
<evidence type="ECO:0000256" key="1">
    <source>
        <dbReference type="ARBA" id="ARBA00001933"/>
    </source>
</evidence>
<dbReference type="GO" id="GO:0004123">
    <property type="term" value="F:cystathionine gamma-lyase activity"/>
    <property type="evidence" value="ECO:0007669"/>
    <property type="project" value="TreeGrafter"/>
</dbReference>
<dbReference type="PANTHER" id="PTHR11808:SF85">
    <property type="entry name" value="CYSTATHIONINE GAMMA-LYASE-RELATED"/>
    <property type="match status" value="1"/>
</dbReference>
<evidence type="ECO:0000313" key="6">
    <source>
        <dbReference type="EMBL" id="SFS83638.1"/>
    </source>
</evidence>
<dbReference type="GO" id="GO:0019343">
    <property type="term" value="P:cysteine biosynthetic process via cystathionine"/>
    <property type="evidence" value="ECO:0007669"/>
    <property type="project" value="TreeGrafter"/>
</dbReference>
<keyword evidence="2 3" id="KW-0663">Pyridoxal phosphate</keyword>
<dbReference type="GO" id="GO:0030170">
    <property type="term" value="F:pyridoxal phosphate binding"/>
    <property type="evidence" value="ECO:0007669"/>
    <property type="project" value="InterPro"/>
</dbReference>
<dbReference type="GO" id="GO:0019346">
    <property type="term" value="P:transsulfuration"/>
    <property type="evidence" value="ECO:0007669"/>
    <property type="project" value="InterPro"/>
</dbReference>
<evidence type="ECO:0000256" key="5">
    <source>
        <dbReference type="SAM" id="MobiDB-lite"/>
    </source>
</evidence>
<reference evidence="7" key="1">
    <citation type="submission" date="2016-10" db="EMBL/GenBank/DDBJ databases">
        <authorList>
            <person name="Varghese N."/>
            <person name="Submissions S."/>
        </authorList>
    </citation>
    <scope>NUCLEOTIDE SEQUENCE [LARGE SCALE GENOMIC DNA]</scope>
    <source>
        <strain evidence="7">CGMCC 4.7047</strain>
    </source>
</reference>
<dbReference type="InterPro" id="IPR000277">
    <property type="entry name" value="Cys/Met-Metab_PyrdxlP-dep_enz"/>
</dbReference>
<dbReference type="InterPro" id="IPR015424">
    <property type="entry name" value="PyrdxlP-dep_Trfase"/>
</dbReference>
<protein>
    <submittedName>
        <fullName evidence="6">Cystathionine gamma-lyase</fullName>
    </submittedName>
</protein>
<dbReference type="GO" id="GO:0005737">
    <property type="term" value="C:cytoplasm"/>
    <property type="evidence" value="ECO:0007669"/>
    <property type="project" value="TreeGrafter"/>
</dbReference>
<organism evidence="6 7">
    <name type="scientific">Streptomyces harbinensis</name>
    <dbReference type="NCBI Taxonomy" id="1176198"/>
    <lineage>
        <taxon>Bacteria</taxon>
        <taxon>Bacillati</taxon>
        <taxon>Actinomycetota</taxon>
        <taxon>Actinomycetes</taxon>
        <taxon>Kitasatosporales</taxon>
        <taxon>Streptomycetaceae</taxon>
        <taxon>Streptomyces</taxon>
    </lineage>
</organism>
<comment type="cofactor">
    <cofactor evidence="1 4">
        <name>pyridoxal 5'-phosphate</name>
        <dbReference type="ChEBI" id="CHEBI:597326"/>
    </cofactor>
</comment>
<evidence type="ECO:0000256" key="4">
    <source>
        <dbReference type="RuleBase" id="RU362118"/>
    </source>
</evidence>
<name>A0A1I6T3M3_9ACTN</name>
<proteinExistence type="inferred from homology"/>
<dbReference type="InterPro" id="IPR015421">
    <property type="entry name" value="PyrdxlP-dep_Trfase_major"/>
</dbReference>
<dbReference type="NCBIfam" id="NF005758">
    <property type="entry name" value="PRK07582.1"/>
    <property type="match status" value="1"/>
</dbReference>